<name>A0ABR5YD84_9SPHN</name>
<gene>
    <name evidence="2" type="ORF">AVT10_15080</name>
</gene>
<accession>A0ABR5YD84</accession>
<protein>
    <recommendedName>
        <fullName evidence="4">Tip attachment protein J domain-containing protein</fullName>
    </recommendedName>
</protein>
<proteinExistence type="predicted"/>
<feature type="region of interest" description="Disordered" evidence="1">
    <location>
        <begin position="540"/>
        <end position="559"/>
    </location>
</feature>
<evidence type="ECO:0000256" key="1">
    <source>
        <dbReference type="SAM" id="MobiDB-lite"/>
    </source>
</evidence>
<dbReference type="EMBL" id="LQQO01000016">
    <property type="protein sequence ID" value="KZE14073.1"/>
    <property type="molecule type" value="Genomic_DNA"/>
</dbReference>
<reference evidence="3" key="1">
    <citation type="submission" date="2016-01" db="EMBL/GenBank/DDBJ databases">
        <title>Draft genome of Chromobacterium sp. F49.</title>
        <authorList>
            <person name="Hong K.W."/>
        </authorList>
    </citation>
    <scope>NUCLEOTIDE SEQUENCE [LARGE SCALE GENOMIC DNA]</scope>
    <source>
        <strain evidence="3">CN3</strain>
    </source>
</reference>
<comment type="caution">
    <text evidence="2">The sequence shown here is derived from an EMBL/GenBank/DDBJ whole genome shotgun (WGS) entry which is preliminary data.</text>
</comment>
<evidence type="ECO:0008006" key="4">
    <source>
        <dbReference type="Google" id="ProtNLM"/>
    </source>
</evidence>
<evidence type="ECO:0000313" key="2">
    <source>
        <dbReference type="EMBL" id="KZE14073.1"/>
    </source>
</evidence>
<sequence length="1430" mass="149556">MSSVGKAVGIVAGVVAMGFATAATFGAGAVVLGLTAAQVGSIAAGAAMVASVGGALLAEKPPAATGAVNQILIGANQPRPYLIGQTYYGGNRIHQEGFGGKVSKVNNPYLLLVDVYSGAGPIAGFVMPYLDFVPVVLNGAAATGYAANHLYVYHQTGRTPEPQALSTHWGGAQGWSAQHKLSSFAAIAWCLRFDEDGKRFAAGVPQTGGEWRGVLAYDPRKDSTYPGGSGPHRWADPADKASFAAAKATWEWTRCPGLHGLRYALGTWERDESKPDAVYRKTFGIGIPIDGIRVADFVALANVCDANGWHVDGVIVEPAKRDDNLKNILAAGGAERCWVGGKLGLKLSAPRVPLDTITEYDLANDEVEIGAMQGWEARLNTIVPKYRSRDHKWEYVPSEAVTIASYLAEDGEEKSEERQYNLVQSKDQAAQLAAYELLDARELGEIVLTCKPRLRRYGAGDLLIVHLPDDGLVQQPCVVLKRTVDPVAMTVEFVLRGETAAKHDFALGRTGTAPATPRLTSGQALDEVAVDVPLPWSAIVDNDGKKPEDNATVGAPDWTKVGDRPVPNVLATLDAVEPIVEKYPKLEKQVSAIEEAQVGTDAALYALDRATADQAAAIAQADRDAGRIGDTLLRLLAESERTRAILRDAGIVVDPSTGIVRIYAVDQLAERTARAEIVLNAATASITQKASVDYVNQQIALAVLDPVQAAQLEPIIARLTSAEQTISGLTASVSTKAEVLELTRVSGRVTVVQSDLDALAGTVSQKASRTDVDAQGVRIGVVEAALSSLPDVSSFGITVRQARAVADDAAEAGLRALLAGDEANRRQIVQQAEVRSELIAKLVDQSGAEAAARQLLSVQIGAVDARSVQESIARIAGDKALTVRIDAQASVSDELAAAISTLRETAIEARKGIAGITTTVRQQAADDDTTAEALLRALIAGDVTGRARATQLAQVQQELTTTLIANESSAAVARQALTVRMASTEAAIVATSRALADLTQSLVDRIAAAEAVVRDPVTGLAATRAQLSEVDRLRSEGDAANAQSTATLSAQVNHATTGLPATRAEQIVDRKARADGDAANAGAIDALSAQVNDQTTGLPATRAQIVSDRTASADRDEALGRRVDTVSASIGDTNAAVAVLGEAMVDGDEANARLIEQVSLKLGTDVATVQDLIEIVKTATDEIRATKTIAIDINGNVVGQQLIGSPDGPGALALINADLRMGTGRVVFDNGSVMRVQGTGFGKNGDLVTWFGPSMSIAACTRANAISYEATNGDAYFGGTLSAGTIKNAVRTTSPYTDTLSTGDIGSNGDKRTIVLSFAYSRRSASGSNQAGSGASSAVVALYRRGVEIGRLEATGGYLTSLNDGVGPTERYLYSEEVGGSITVTDQTGGSSVEYNARVLSRSFGPGPHATGGISFDIIAGSMAIIETEE</sequence>
<evidence type="ECO:0000313" key="3">
    <source>
        <dbReference type="Proteomes" id="UP000076609"/>
    </source>
</evidence>
<keyword evidence="3" id="KW-1185">Reference proteome</keyword>
<organism evidence="2 3">
    <name type="scientific">Sphingomonas hankookensis</name>
    <dbReference type="NCBI Taxonomy" id="563996"/>
    <lineage>
        <taxon>Bacteria</taxon>
        <taxon>Pseudomonadati</taxon>
        <taxon>Pseudomonadota</taxon>
        <taxon>Alphaproteobacteria</taxon>
        <taxon>Sphingomonadales</taxon>
        <taxon>Sphingomonadaceae</taxon>
        <taxon>Sphingomonas</taxon>
    </lineage>
</organism>
<dbReference type="Proteomes" id="UP000076609">
    <property type="component" value="Unassembled WGS sequence"/>
</dbReference>